<dbReference type="Pfam" id="PF18593">
    <property type="entry name" value="CdiI_2"/>
    <property type="match status" value="1"/>
</dbReference>
<accession>A0A8I1WGT6</accession>
<reference evidence="2" key="1">
    <citation type="submission" date="2021-03" db="EMBL/GenBank/DDBJ databases">
        <title>Isolation of Bacillus subtilis from fermented food sample.</title>
        <authorList>
            <person name="Lakshmanan V."/>
            <person name="Athira K."/>
            <person name="Rajagopal K."/>
        </authorList>
    </citation>
    <scope>NUCLEOTIDE SEQUENCE</scope>
    <source>
        <strain evidence="2">S1</strain>
    </source>
</reference>
<name>A0A8I1WGT6_BACIU</name>
<evidence type="ECO:0000259" key="1">
    <source>
        <dbReference type="Pfam" id="PF18593"/>
    </source>
</evidence>
<evidence type="ECO:0000313" key="3">
    <source>
        <dbReference type="Proteomes" id="UP000665181"/>
    </source>
</evidence>
<protein>
    <recommendedName>
        <fullName evidence="1">CdiI immunity protein domain-containing protein</fullName>
    </recommendedName>
</protein>
<proteinExistence type="predicted"/>
<sequence>MIEIEISEPVFQFLGGIFHQDIEAPESALDEYLEEIPKKEQETDIAALKDFFNSDYSDEEKNDFIDEAADGVDVLSYGVSPIIWLEQVIQKIEKNIETLT</sequence>
<dbReference type="AlphaFoldDB" id="A0A8I1WGT6"/>
<evidence type="ECO:0000313" key="2">
    <source>
        <dbReference type="EMBL" id="MBO3796856.1"/>
    </source>
</evidence>
<dbReference type="InterPro" id="IPR041129">
    <property type="entry name" value="CdiI_2"/>
</dbReference>
<feature type="domain" description="CdiI immunity protein" evidence="1">
    <location>
        <begin position="12"/>
        <end position="91"/>
    </location>
</feature>
<gene>
    <name evidence="2" type="ORF">J5227_21705</name>
</gene>
<dbReference type="Proteomes" id="UP000665181">
    <property type="component" value="Unassembled WGS sequence"/>
</dbReference>
<organism evidence="2 3">
    <name type="scientific">Bacillus subtilis</name>
    <dbReference type="NCBI Taxonomy" id="1423"/>
    <lineage>
        <taxon>Bacteria</taxon>
        <taxon>Bacillati</taxon>
        <taxon>Bacillota</taxon>
        <taxon>Bacilli</taxon>
        <taxon>Bacillales</taxon>
        <taxon>Bacillaceae</taxon>
        <taxon>Bacillus</taxon>
    </lineage>
</organism>
<comment type="caution">
    <text evidence="2">The sequence shown here is derived from an EMBL/GenBank/DDBJ whole genome shotgun (WGS) entry which is preliminary data.</text>
</comment>
<dbReference type="RefSeq" id="WP_153255914.1">
    <property type="nucleotide sequence ID" value="NZ_CP031783.1"/>
</dbReference>
<dbReference type="EMBL" id="JAGFPW010000034">
    <property type="protein sequence ID" value="MBO3796856.1"/>
    <property type="molecule type" value="Genomic_DNA"/>
</dbReference>